<dbReference type="PANTHER" id="PTHR31001:SF87">
    <property type="entry name" value="COL-21"/>
    <property type="match status" value="1"/>
</dbReference>
<keyword evidence="2" id="KW-0539">Nucleus</keyword>
<feature type="region of interest" description="Disordered" evidence="3">
    <location>
        <begin position="16"/>
        <end position="37"/>
    </location>
</feature>
<evidence type="ECO:0000256" key="3">
    <source>
        <dbReference type="SAM" id="MobiDB-lite"/>
    </source>
</evidence>
<dbReference type="KEGG" id="glz:GLAREA_01704"/>
<dbReference type="eggNOG" id="ENOG502QQCV">
    <property type="taxonomic scope" value="Eukaryota"/>
</dbReference>
<dbReference type="AlphaFoldDB" id="S3CH74"/>
<accession>S3CH74</accession>
<dbReference type="GO" id="GO:0006351">
    <property type="term" value="P:DNA-templated transcription"/>
    <property type="evidence" value="ECO:0007669"/>
    <property type="project" value="InterPro"/>
</dbReference>
<dbReference type="PANTHER" id="PTHR31001">
    <property type="entry name" value="UNCHARACTERIZED TRANSCRIPTIONAL REGULATORY PROTEIN"/>
    <property type="match status" value="1"/>
</dbReference>
<dbReference type="HOGENOM" id="CLU_013838_3_0_1"/>
<dbReference type="GO" id="GO:0003677">
    <property type="term" value="F:DNA binding"/>
    <property type="evidence" value="ECO:0007669"/>
    <property type="project" value="InterPro"/>
</dbReference>
<proteinExistence type="predicted"/>
<dbReference type="GeneID" id="19460762"/>
<dbReference type="Pfam" id="PF04082">
    <property type="entry name" value="Fungal_trans"/>
    <property type="match status" value="1"/>
</dbReference>
<protein>
    <recommendedName>
        <fullName evidence="4">Xylanolytic transcriptional activator regulatory domain-containing protein</fullName>
    </recommendedName>
</protein>
<evidence type="ECO:0000313" key="5">
    <source>
        <dbReference type="EMBL" id="EPE25792.1"/>
    </source>
</evidence>
<comment type="subcellular location">
    <subcellularLocation>
        <location evidence="1">Nucleus</location>
    </subcellularLocation>
</comment>
<dbReference type="SMART" id="SM00906">
    <property type="entry name" value="Fungal_trans"/>
    <property type="match status" value="1"/>
</dbReference>
<dbReference type="GO" id="GO:0008270">
    <property type="term" value="F:zinc ion binding"/>
    <property type="evidence" value="ECO:0007669"/>
    <property type="project" value="InterPro"/>
</dbReference>
<dbReference type="OrthoDB" id="5344325at2759"/>
<evidence type="ECO:0000256" key="1">
    <source>
        <dbReference type="ARBA" id="ARBA00004123"/>
    </source>
</evidence>
<keyword evidence="6" id="KW-1185">Reference proteome</keyword>
<dbReference type="GO" id="GO:0005634">
    <property type="term" value="C:nucleus"/>
    <property type="evidence" value="ECO:0007669"/>
    <property type="project" value="UniProtKB-SubCell"/>
</dbReference>
<evidence type="ECO:0000313" key="6">
    <source>
        <dbReference type="Proteomes" id="UP000016922"/>
    </source>
</evidence>
<sequence>MVSVLNSVSSSIAPKVTRSTSVIRGPSPPGSSTWERTQDGEIVDSSPVHSDLADQVGYSNITIGNALSSLHDSLLRVDGNIASTNHGSKNAISEHIREKYQKLIGQLPENDVVTDLVNIFFTELNDWALVIEQHFFNKALSAWDSASGFIASGRLNQIQNDTIQFPALLFQLLAVGLQISPPESKSSKLLFVDGSGARENLSFRYSQLATSLMELIGKNRPTVTSVQHNFLLGLWLKNRSQGTESWRVLNSAVRQAQDLGLHRETKVFQSPGEEFTDVLARIWYGEYKRRLWVSLFIWDSHMAIMLGRPRIIHRSDCTVPTPTDCDIPTYALTRIPMPSSSGFSSYTYQLFNYALSHKIHEMLSLNSVTSNIRGYQNVQRLENEVLFMMNGLPACLRPYNPDLSWDESYPYLPLQRLQIGVVVNAYITALHRPHAGIQPLSREAGVKAAVDTLEFQQRQFEMLKPHQYRIYGFSFFTINAGLFLSAITLDHAPGPQGMLGTILDVLRKAIYRLTIMQEQSAMAKSGVEILTQCLNAITAFVDNIYTPGTSFQKEIAQNERKEIDMLGMSAHLQDGSVGSELLSHGLDFNATMLESMGLIPDLMLDPSLGSSEWFGFTV</sequence>
<evidence type="ECO:0000259" key="4">
    <source>
        <dbReference type="SMART" id="SM00906"/>
    </source>
</evidence>
<name>S3CH74_GLAL2</name>
<gene>
    <name evidence="5" type="ORF">GLAREA_01704</name>
</gene>
<organism evidence="5 6">
    <name type="scientific">Glarea lozoyensis (strain ATCC 20868 / MF5171)</name>
    <dbReference type="NCBI Taxonomy" id="1116229"/>
    <lineage>
        <taxon>Eukaryota</taxon>
        <taxon>Fungi</taxon>
        <taxon>Dikarya</taxon>
        <taxon>Ascomycota</taxon>
        <taxon>Pezizomycotina</taxon>
        <taxon>Leotiomycetes</taxon>
        <taxon>Helotiales</taxon>
        <taxon>Helotiaceae</taxon>
        <taxon>Glarea</taxon>
    </lineage>
</organism>
<dbReference type="RefSeq" id="XP_008087111.1">
    <property type="nucleotide sequence ID" value="XM_008088920.1"/>
</dbReference>
<dbReference type="CDD" id="cd12148">
    <property type="entry name" value="fungal_TF_MHR"/>
    <property type="match status" value="1"/>
</dbReference>
<dbReference type="InterPro" id="IPR007219">
    <property type="entry name" value="XnlR_reg_dom"/>
</dbReference>
<feature type="domain" description="Xylanolytic transcriptional activator regulatory" evidence="4">
    <location>
        <begin position="245"/>
        <end position="328"/>
    </location>
</feature>
<dbReference type="OMA" id="VQHDLMR"/>
<evidence type="ECO:0000256" key="2">
    <source>
        <dbReference type="ARBA" id="ARBA00023242"/>
    </source>
</evidence>
<reference evidence="5 6" key="1">
    <citation type="journal article" date="2013" name="BMC Genomics">
        <title>Genomics-driven discovery of the pneumocandin biosynthetic gene cluster in the fungus Glarea lozoyensis.</title>
        <authorList>
            <person name="Chen L."/>
            <person name="Yue Q."/>
            <person name="Zhang X."/>
            <person name="Xiang M."/>
            <person name="Wang C."/>
            <person name="Li S."/>
            <person name="Che Y."/>
            <person name="Ortiz-Lopez F.J."/>
            <person name="Bills G.F."/>
            <person name="Liu X."/>
            <person name="An Z."/>
        </authorList>
    </citation>
    <scope>NUCLEOTIDE SEQUENCE [LARGE SCALE GENOMIC DNA]</scope>
    <source>
        <strain evidence="6">ATCC 20868 / MF5171</strain>
    </source>
</reference>
<dbReference type="EMBL" id="KE145371">
    <property type="protein sequence ID" value="EPE25792.1"/>
    <property type="molecule type" value="Genomic_DNA"/>
</dbReference>
<dbReference type="STRING" id="1116229.S3CH74"/>
<dbReference type="Proteomes" id="UP000016922">
    <property type="component" value="Unassembled WGS sequence"/>
</dbReference>
<dbReference type="InterPro" id="IPR050613">
    <property type="entry name" value="Sec_Metabolite_Reg"/>
</dbReference>